<sequence length="741" mass="80732">MSRGAGLSRGRVVRLLLIVAVTWFVASLFVAPMLNPWVAWKISHDGESMMLMQRARIDMLLLREEAQGYWEREGEWPAEIAVPGVHDPAEALLVAELPAPFVLRLRFTDRFPASAGLAGTVLEHRLTPGTGSWRCRPGEPSPPSRWLAPDCQASAPWTIIEWLGLLLGITLVVLVALGLVWYRVQPAIAGIVRAPRRLFEQPLQALPALDRQLGWVRLRARVLADAGVATVRWREALRHAEAPATQQAAALAARIGAVDAPAAGWSLPGCVREWTLPDAMPLALERLWVYLPDNGLSGESIVQHVRGMPNGQDVVLVVSPSLAAEPALVAHADDPANLCVCLDQVAQSRWLLQPNAAVALLALLARQLKVTRISPYQTHGGITRPTAFFGRESLLARVLNREPGNYLLVGGRQLGKTSLMKAIERRFAGHPRVHCRYLSLRDHRLGVRLAVELGLPETADIDAVVAALSAQAGGRRLLLLVDETDLFLRADASAGYPQLAALRAISEEGRCHFMLAGFWDLYEAVTLDFASPLRNFGEVIHVGGLEEAACQALATEPMARLGVHFSAPELPRRLVAACGRRANLVAIVCQQLLAQLGRGERVIDATHLHAALVAEPVFDALAGWARLTPDAEANRIDRIVVYRVACAQLSGTGERSVGLDELLADFDGAGVRIDPEALRRALARLQLAYVIRREDDGPRFVFAVPLFATQFQGEEARTLHQRELQAMAGRVAERDAAGPAA</sequence>
<evidence type="ECO:0008006" key="4">
    <source>
        <dbReference type="Google" id="ProtNLM"/>
    </source>
</evidence>
<keyword evidence="1" id="KW-0472">Membrane</keyword>
<feature type="transmembrane region" description="Helical" evidence="1">
    <location>
        <begin position="12"/>
        <end position="34"/>
    </location>
</feature>
<keyword evidence="1" id="KW-0812">Transmembrane</keyword>
<name>A0ABW7CXY8_9GAMM</name>
<proteinExistence type="predicted"/>
<comment type="caution">
    <text evidence="2">The sequence shown here is derived from an EMBL/GenBank/DDBJ whole genome shotgun (WGS) entry which is preliminary data.</text>
</comment>
<reference evidence="2 3" key="1">
    <citation type="submission" date="2024-09" db="EMBL/GenBank/DDBJ databases">
        <authorList>
            <consortium name="All-Russian atlas of soil microorganisms"/>
            <consortium name="as a basis for the search for new antimicrobial producers and enzymes with unique properties"/>
            <person name="Sokolova E.A."/>
            <person name="Voronina E.N."/>
        </authorList>
    </citation>
    <scope>NUCLEOTIDE SEQUENCE [LARGE SCALE GENOMIC DNA]</scope>
    <source>
        <strain evidence="2 3">AF-22b-331.1</strain>
    </source>
</reference>
<dbReference type="Proteomes" id="UP001605261">
    <property type="component" value="Unassembled WGS sequence"/>
</dbReference>
<organism evidence="2 3">
    <name type="scientific">Stenotrophomonas nematodicola</name>
    <dbReference type="NCBI Taxonomy" id="2656746"/>
    <lineage>
        <taxon>Bacteria</taxon>
        <taxon>Pseudomonadati</taxon>
        <taxon>Pseudomonadota</taxon>
        <taxon>Gammaproteobacteria</taxon>
        <taxon>Lysobacterales</taxon>
        <taxon>Lysobacteraceae</taxon>
        <taxon>Stenotrophomonas</taxon>
    </lineage>
</organism>
<keyword evidence="1" id="KW-1133">Transmembrane helix</keyword>
<dbReference type="Gene3D" id="3.40.50.300">
    <property type="entry name" value="P-loop containing nucleotide triphosphate hydrolases"/>
    <property type="match status" value="1"/>
</dbReference>
<gene>
    <name evidence="2" type="ORF">ACEU0G_003839</name>
</gene>
<feature type="transmembrane region" description="Helical" evidence="1">
    <location>
        <begin position="162"/>
        <end position="182"/>
    </location>
</feature>
<dbReference type="InterPro" id="IPR027417">
    <property type="entry name" value="P-loop_NTPase"/>
</dbReference>
<protein>
    <recommendedName>
        <fullName evidence="4">ATP-binding protein</fullName>
    </recommendedName>
</protein>
<evidence type="ECO:0000313" key="3">
    <source>
        <dbReference type="Proteomes" id="UP001605261"/>
    </source>
</evidence>
<accession>A0ABW7CXY8</accession>
<dbReference type="RefSeq" id="WP_394163660.1">
    <property type="nucleotide sequence ID" value="NZ_JBHGCJ010000008.1"/>
</dbReference>
<evidence type="ECO:0000313" key="2">
    <source>
        <dbReference type="EMBL" id="MFG6109818.1"/>
    </source>
</evidence>
<dbReference type="EMBL" id="JBHGCJ010000008">
    <property type="protein sequence ID" value="MFG6109818.1"/>
    <property type="molecule type" value="Genomic_DNA"/>
</dbReference>
<dbReference type="SUPFAM" id="SSF52540">
    <property type="entry name" value="P-loop containing nucleoside triphosphate hydrolases"/>
    <property type="match status" value="1"/>
</dbReference>
<keyword evidence="3" id="KW-1185">Reference proteome</keyword>
<evidence type="ECO:0000256" key="1">
    <source>
        <dbReference type="SAM" id="Phobius"/>
    </source>
</evidence>